<evidence type="ECO:0000256" key="6">
    <source>
        <dbReference type="ARBA" id="ARBA00022989"/>
    </source>
</evidence>
<keyword evidence="7 9" id="KW-0472">Membrane</keyword>
<dbReference type="Proteomes" id="UP001292094">
    <property type="component" value="Unassembled WGS sequence"/>
</dbReference>
<dbReference type="PANTHER" id="PTHR21461:SF40">
    <property type="entry name" value="GLYCOSYLTRANSFERASE FAMILY 92 PROTEIN"/>
    <property type="match status" value="1"/>
</dbReference>
<evidence type="ECO:0000256" key="8">
    <source>
        <dbReference type="SAM" id="MobiDB-lite"/>
    </source>
</evidence>
<accession>A0AAE1UAU3</accession>
<evidence type="ECO:0000313" key="11">
    <source>
        <dbReference type="Proteomes" id="UP001292094"/>
    </source>
</evidence>
<keyword evidence="4" id="KW-0808">Transferase</keyword>
<dbReference type="GO" id="GO:0016757">
    <property type="term" value="F:glycosyltransferase activity"/>
    <property type="evidence" value="ECO:0007669"/>
    <property type="project" value="UniProtKB-KW"/>
</dbReference>
<feature type="transmembrane region" description="Helical" evidence="9">
    <location>
        <begin position="763"/>
        <end position="786"/>
    </location>
</feature>
<evidence type="ECO:0000256" key="5">
    <source>
        <dbReference type="ARBA" id="ARBA00022692"/>
    </source>
</evidence>
<dbReference type="GO" id="GO:0016020">
    <property type="term" value="C:membrane"/>
    <property type="evidence" value="ECO:0007669"/>
    <property type="project" value="UniProtKB-SubCell"/>
</dbReference>
<comment type="caution">
    <text evidence="10">The sequence shown here is derived from an EMBL/GenBank/DDBJ whole genome shotgun (WGS) entry which is preliminary data.</text>
</comment>
<feature type="compositionally biased region" description="Basic residues" evidence="8">
    <location>
        <begin position="30"/>
        <end position="41"/>
    </location>
</feature>
<evidence type="ECO:0000256" key="7">
    <source>
        <dbReference type="ARBA" id="ARBA00023136"/>
    </source>
</evidence>
<dbReference type="PANTHER" id="PTHR21461">
    <property type="entry name" value="GLYCOSYLTRANSFERASE FAMILY 92 PROTEIN"/>
    <property type="match status" value="1"/>
</dbReference>
<dbReference type="Pfam" id="PF01697">
    <property type="entry name" value="Glyco_transf_92"/>
    <property type="match status" value="1"/>
</dbReference>
<keyword evidence="11" id="KW-1185">Reference proteome</keyword>
<evidence type="ECO:0000256" key="3">
    <source>
        <dbReference type="ARBA" id="ARBA00022676"/>
    </source>
</evidence>
<organism evidence="10 11">
    <name type="scientific">Petrolisthes manimaculis</name>
    <dbReference type="NCBI Taxonomy" id="1843537"/>
    <lineage>
        <taxon>Eukaryota</taxon>
        <taxon>Metazoa</taxon>
        <taxon>Ecdysozoa</taxon>
        <taxon>Arthropoda</taxon>
        <taxon>Crustacea</taxon>
        <taxon>Multicrustacea</taxon>
        <taxon>Malacostraca</taxon>
        <taxon>Eumalacostraca</taxon>
        <taxon>Eucarida</taxon>
        <taxon>Decapoda</taxon>
        <taxon>Pleocyemata</taxon>
        <taxon>Anomura</taxon>
        <taxon>Galatheoidea</taxon>
        <taxon>Porcellanidae</taxon>
        <taxon>Petrolisthes</taxon>
    </lineage>
</organism>
<proteinExistence type="inferred from homology"/>
<comment type="similarity">
    <text evidence="2">Belongs to the glycosyltransferase 92 family.</text>
</comment>
<name>A0AAE1UAU3_9EUCA</name>
<feature type="non-terminal residue" evidence="10">
    <location>
        <position position="791"/>
    </location>
</feature>
<keyword evidence="6 9" id="KW-1133">Transmembrane helix</keyword>
<evidence type="ECO:0000256" key="1">
    <source>
        <dbReference type="ARBA" id="ARBA00004167"/>
    </source>
</evidence>
<dbReference type="InterPro" id="IPR008166">
    <property type="entry name" value="Glyco_transf_92"/>
</dbReference>
<feature type="transmembrane region" description="Helical" evidence="9">
    <location>
        <begin position="256"/>
        <end position="278"/>
    </location>
</feature>
<evidence type="ECO:0008006" key="12">
    <source>
        <dbReference type="Google" id="ProtNLM"/>
    </source>
</evidence>
<evidence type="ECO:0000256" key="9">
    <source>
        <dbReference type="SAM" id="Phobius"/>
    </source>
</evidence>
<feature type="compositionally biased region" description="Pro residues" evidence="8">
    <location>
        <begin position="159"/>
        <end position="171"/>
    </location>
</feature>
<feature type="compositionally biased region" description="Pro residues" evidence="8">
    <location>
        <begin position="74"/>
        <end position="83"/>
    </location>
</feature>
<feature type="compositionally biased region" description="Low complexity" evidence="8">
    <location>
        <begin position="172"/>
        <end position="186"/>
    </location>
</feature>
<dbReference type="EMBL" id="JAWZYT010000958">
    <property type="protein sequence ID" value="KAK4317058.1"/>
    <property type="molecule type" value="Genomic_DNA"/>
</dbReference>
<evidence type="ECO:0000256" key="2">
    <source>
        <dbReference type="ARBA" id="ARBA00007647"/>
    </source>
</evidence>
<reference evidence="10" key="1">
    <citation type="submission" date="2023-11" db="EMBL/GenBank/DDBJ databases">
        <title>Genome assemblies of two species of porcelain crab, Petrolisthes cinctipes and Petrolisthes manimaculis (Anomura: Porcellanidae).</title>
        <authorList>
            <person name="Angst P."/>
        </authorList>
    </citation>
    <scope>NUCLEOTIDE SEQUENCE</scope>
    <source>
        <strain evidence="10">PB745_02</strain>
        <tissue evidence="10">Gill</tissue>
    </source>
</reference>
<feature type="region of interest" description="Disordered" evidence="8">
    <location>
        <begin position="22"/>
        <end position="198"/>
    </location>
</feature>
<keyword evidence="3" id="KW-0328">Glycosyltransferase</keyword>
<evidence type="ECO:0000256" key="4">
    <source>
        <dbReference type="ARBA" id="ARBA00022679"/>
    </source>
</evidence>
<comment type="subcellular location">
    <subcellularLocation>
        <location evidence="1">Membrane</location>
        <topology evidence="1">Single-pass membrane protein</topology>
    </subcellularLocation>
</comment>
<dbReference type="AlphaFoldDB" id="A0AAE1UAU3"/>
<evidence type="ECO:0000313" key="10">
    <source>
        <dbReference type="EMBL" id="KAK4317058.1"/>
    </source>
</evidence>
<sequence length="791" mass="90785">GRCIQFESVKLEGDNTYPYSPCPYTTPHPPNHHHHHHHHPPQQHLPSIAHHHHRSRPRSPNPPPAIAPHRSRPPRSPNPPPAIAPHRSRHHSPSPPSSAQRSRQHHSRRPSPPVSPPVCREPSTVKVCVDLDSGSCYKPPRPPKSLLTHRFPSYTDNPITPPPPSPSPSPSPSSTTTNINTWPTTPLLDSTEETSVTSARMRIKGERDKMSMRSEAMRYWRSIHNKYSLLNGFNRQRRSAMAKKQRQRMKDRNNMSIFFVLLFLLVFVIILLAEVFFIDEHRTGMLLSGKRPSEFDSLRDIPDYFMDDKKLVGQLEIDTYRRQELSVKAKTGNEERFYRKNVDETHLMARVTGNLVQSVQGFAKMDWLNMLGLKEITYFGTNSSATDGQWQPVYHTKHKFFVYSAYYDDRKGRIIRVVGATQTKKSDRVWCKYWYNNSSTLIVNGAIKIIRENWNLKFSACFIACSLTIYRNGKQPIPPPESVSIMADPGGNATNKLRVLNLDVNKDEVKDTFAVCVKPLHFDYNNVNQLVEFLELNKILGVEHFTLYNHTIGPEVDCALRQYSAKGQLTVLPWKLDIKSQKEIRTEGLFAALNDCLYRYMYQYRYILMIDLDEFIVPHANSSLPQLVRFLHTKADATQIGAISFQNSFFYLQWPDDPSSAALPPLVTLRKTRRRQRFHPHKQRSKYIAVTPYVVEAGNHFVWEFLSGRGTLNVPNEVAFLHHYRVCEFGGDDCVRNPRTTDTPCTATRTFSYAPSPPQSPHLLRLLVLVVVVVVVIVWVWVVVVVRIPSL</sequence>
<gene>
    <name evidence="10" type="ORF">Pmani_011870</name>
</gene>
<dbReference type="GO" id="GO:0005737">
    <property type="term" value="C:cytoplasm"/>
    <property type="evidence" value="ECO:0007669"/>
    <property type="project" value="TreeGrafter"/>
</dbReference>
<keyword evidence="5 9" id="KW-0812">Transmembrane</keyword>
<protein>
    <recommendedName>
        <fullName evidence="12">Glycosyltransferase family 92 protein</fullName>
    </recommendedName>
</protein>